<dbReference type="InterPro" id="IPR036291">
    <property type="entry name" value="NAD(P)-bd_dom_sf"/>
</dbReference>
<name>A0A058Z953_FONAL</name>
<dbReference type="Proteomes" id="UP000030693">
    <property type="component" value="Unassembled WGS sequence"/>
</dbReference>
<protein>
    <recommendedName>
        <fullName evidence="3">Semialdehyde dehydrogenase NAD-binding domain-containing protein</fullName>
    </recommendedName>
</protein>
<gene>
    <name evidence="1" type="ORF">H696_02983</name>
</gene>
<dbReference type="PANTHER" id="PTHR14097">
    <property type="entry name" value="OXIDOREDUCTASE HTATIP2"/>
    <property type="match status" value="1"/>
</dbReference>
<organism evidence="1">
    <name type="scientific">Fonticula alba</name>
    <name type="common">Slime mold</name>
    <dbReference type="NCBI Taxonomy" id="691883"/>
    <lineage>
        <taxon>Eukaryota</taxon>
        <taxon>Rotosphaerida</taxon>
        <taxon>Fonticulaceae</taxon>
        <taxon>Fonticula</taxon>
    </lineage>
</organism>
<evidence type="ECO:0008006" key="3">
    <source>
        <dbReference type="Google" id="ProtNLM"/>
    </source>
</evidence>
<accession>A0A058Z953</accession>
<dbReference type="GO" id="GO:0051170">
    <property type="term" value="P:import into nucleus"/>
    <property type="evidence" value="ECO:0007669"/>
    <property type="project" value="TreeGrafter"/>
</dbReference>
<dbReference type="PANTHER" id="PTHR14097:SF7">
    <property type="entry name" value="OXIDOREDUCTASE HTATIP2"/>
    <property type="match status" value="1"/>
</dbReference>
<reference evidence="1" key="1">
    <citation type="submission" date="2013-04" db="EMBL/GenBank/DDBJ databases">
        <title>The Genome Sequence of Fonticula alba ATCC 38817.</title>
        <authorList>
            <consortium name="The Broad Institute Genomics Platform"/>
            <person name="Russ C."/>
            <person name="Cuomo C."/>
            <person name="Burger G."/>
            <person name="Gray M.W."/>
            <person name="Holland P.W.H."/>
            <person name="King N."/>
            <person name="Lang F.B.F."/>
            <person name="Roger A.J."/>
            <person name="Ruiz-Trillo I."/>
            <person name="Brown M."/>
            <person name="Walker B."/>
            <person name="Young S."/>
            <person name="Zeng Q."/>
            <person name="Gargeya S."/>
            <person name="Fitzgerald M."/>
            <person name="Haas B."/>
            <person name="Abouelleil A."/>
            <person name="Allen A.W."/>
            <person name="Alvarado L."/>
            <person name="Arachchi H.M."/>
            <person name="Berlin A.M."/>
            <person name="Chapman S.B."/>
            <person name="Gainer-Dewar J."/>
            <person name="Goldberg J."/>
            <person name="Griggs A."/>
            <person name="Gujja S."/>
            <person name="Hansen M."/>
            <person name="Howarth C."/>
            <person name="Imamovic A."/>
            <person name="Ireland A."/>
            <person name="Larimer J."/>
            <person name="McCowan C."/>
            <person name="Murphy C."/>
            <person name="Pearson M."/>
            <person name="Poon T.W."/>
            <person name="Priest M."/>
            <person name="Roberts A."/>
            <person name="Saif S."/>
            <person name="Shea T."/>
            <person name="Sisk P."/>
            <person name="Sykes S."/>
            <person name="Wortman J."/>
            <person name="Nusbaum C."/>
            <person name="Birren B."/>
        </authorList>
    </citation>
    <scope>NUCLEOTIDE SEQUENCE [LARGE SCALE GENOMIC DNA]</scope>
    <source>
        <strain evidence="1">ATCC 38817</strain>
    </source>
</reference>
<dbReference type="SUPFAM" id="SSF51735">
    <property type="entry name" value="NAD(P)-binding Rossmann-fold domains"/>
    <property type="match status" value="1"/>
</dbReference>
<evidence type="ECO:0000313" key="2">
    <source>
        <dbReference type="Proteomes" id="UP000030693"/>
    </source>
</evidence>
<proteinExistence type="predicted"/>
<dbReference type="EMBL" id="KB932204">
    <property type="protein sequence ID" value="KCV70626.1"/>
    <property type="molecule type" value="Genomic_DNA"/>
</dbReference>
<evidence type="ECO:0000313" key="1">
    <source>
        <dbReference type="EMBL" id="KCV70626.1"/>
    </source>
</evidence>
<keyword evidence="2" id="KW-1185">Reference proteome</keyword>
<dbReference type="GO" id="GO:0005737">
    <property type="term" value="C:cytoplasm"/>
    <property type="evidence" value="ECO:0007669"/>
    <property type="project" value="TreeGrafter"/>
</dbReference>
<dbReference type="RefSeq" id="XP_009495142.1">
    <property type="nucleotide sequence ID" value="XM_009496867.1"/>
</dbReference>
<dbReference type="STRING" id="691883.A0A058Z953"/>
<dbReference type="AlphaFoldDB" id="A0A058Z953"/>
<dbReference type="Gene3D" id="3.40.50.720">
    <property type="entry name" value="NAD(P)-binding Rossmann-like Domain"/>
    <property type="match status" value="1"/>
</dbReference>
<dbReference type="eggNOG" id="KOG4039">
    <property type="taxonomic scope" value="Eukaryota"/>
</dbReference>
<dbReference type="OrthoDB" id="430436at2759"/>
<dbReference type="OMA" id="DADIFPF"/>
<dbReference type="GeneID" id="20527708"/>
<sequence>MSEAAISVPQAEPFPPSETTGVCGKLRAFVIGGTGAVGRFLVAELLNSPCYERVVLIGRSPYQIPPNTGEDADIFPFGPYHSKVEVEKNRGRLVEIKVEKDILETLQGLNAVDIPAALDAPPAPTIYEEDENAVAVSRPAFPDAPYTYHFFSCLGTTRGDAGSAEAFRHIDLSANNAFADLSKRLITPAVGNLGYMGLLSSVGASSSSWFLYPKTKGEAEDYFRAAGFSRLSIFRPGAIQRGSHLRWTERILVSVVPSVSAAAIARAMIRDALAHSNIITQFRSRPNPAATIVTSASGPITGKIQCFLNGEEISSSLASAYRLNTAPGAVFAQCVPPGSRLANIIYDSAIKRMGLF</sequence>